<gene>
    <name evidence="1" type="ORF">Sradi_1511300</name>
</gene>
<reference evidence="1" key="1">
    <citation type="submission" date="2020-06" db="EMBL/GenBank/DDBJ databases">
        <authorList>
            <person name="Li T."/>
            <person name="Hu X."/>
            <person name="Zhang T."/>
            <person name="Song X."/>
            <person name="Zhang H."/>
            <person name="Dai N."/>
            <person name="Sheng W."/>
            <person name="Hou X."/>
            <person name="Wei L."/>
        </authorList>
    </citation>
    <scope>NUCLEOTIDE SEQUENCE</scope>
    <source>
        <strain evidence="1">G02</strain>
        <tissue evidence="1">Leaf</tissue>
    </source>
</reference>
<name>A0AAW2UBY8_SESRA</name>
<organism evidence="1">
    <name type="scientific">Sesamum radiatum</name>
    <name type="common">Black benniseed</name>
    <dbReference type="NCBI Taxonomy" id="300843"/>
    <lineage>
        <taxon>Eukaryota</taxon>
        <taxon>Viridiplantae</taxon>
        <taxon>Streptophyta</taxon>
        <taxon>Embryophyta</taxon>
        <taxon>Tracheophyta</taxon>
        <taxon>Spermatophyta</taxon>
        <taxon>Magnoliopsida</taxon>
        <taxon>eudicotyledons</taxon>
        <taxon>Gunneridae</taxon>
        <taxon>Pentapetalae</taxon>
        <taxon>asterids</taxon>
        <taxon>lamiids</taxon>
        <taxon>Lamiales</taxon>
        <taxon>Pedaliaceae</taxon>
        <taxon>Sesamum</taxon>
    </lineage>
</organism>
<dbReference type="EMBL" id="JACGWJ010000006">
    <property type="protein sequence ID" value="KAL0413096.1"/>
    <property type="molecule type" value="Genomic_DNA"/>
</dbReference>
<reference evidence="1" key="2">
    <citation type="journal article" date="2024" name="Plant">
        <title>Genomic evolution and insights into agronomic trait innovations of Sesamum species.</title>
        <authorList>
            <person name="Miao H."/>
            <person name="Wang L."/>
            <person name="Qu L."/>
            <person name="Liu H."/>
            <person name="Sun Y."/>
            <person name="Le M."/>
            <person name="Wang Q."/>
            <person name="Wei S."/>
            <person name="Zheng Y."/>
            <person name="Lin W."/>
            <person name="Duan Y."/>
            <person name="Cao H."/>
            <person name="Xiong S."/>
            <person name="Wang X."/>
            <person name="Wei L."/>
            <person name="Li C."/>
            <person name="Ma Q."/>
            <person name="Ju M."/>
            <person name="Zhao R."/>
            <person name="Li G."/>
            <person name="Mu C."/>
            <person name="Tian Q."/>
            <person name="Mei H."/>
            <person name="Zhang T."/>
            <person name="Gao T."/>
            <person name="Zhang H."/>
        </authorList>
    </citation>
    <scope>NUCLEOTIDE SEQUENCE</scope>
    <source>
        <strain evidence="1">G02</strain>
    </source>
</reference>
<dbReference type="AlphaFoldDB" id="A0AAW2UBY8"/>
<comment type="caution">
    <text evidence="1">The sequence shown here is derived from an EMBL/GenBank/DDBJ whole genome shotgun (WGS) entry which is preliminary data.</text>
</comment>
<protein>
    <submittedName>
        <fullName evidence="1">Uncharacterized protein</fullName>
    </submittedName>
</protein>
<proteinExistence type="predicted"/>
<evidence type="ECO:0000313" key="1">
    <source>
        <dbReference type="EMBL" id="KAL0413096.1"/>
    </source>
</evidence>
<sequence>MADKLPLNWKEPNLLEYDGTTDPQEHLSCFENIALLHRYTAEVKCRVFVHTVGPTVVQSIALGIYPIIRRISVSLSPSLCQ</sequence>
<accession>A0AAW2UBY8</accession>